<feature type="region of interest" description="Disordered" evidence="1">
    <location>
        <begin position="1"/>
        <end position="23"/>
    </location>
</feature>
<evidence type="ECO:0000313" key="2">
    <source>
        <dbReference type="EMBL" id="VFK38254.1"/>
    </source>
</evidence>
<organism evidence="2">
    <name type="scientific">Candidatus Kentrum sp. TC</name>
    <dbReference type="NCBI Taxonomy" id="2126339"/>
    <lineage>
        <taxon>Bacteria</taxon>
        <taxon>Pseudomonadati</taxon>
        <taxon>Pseudomonadota</taxon>
        <taxon>Gammaproteobacteria</taxon>
        <taxon>Candidatus Kentrum</taxon>
    </lineage>
</organism>
<proteinExistence type="predicted"/>
<reference evidence="2" key="1">
    <citation type="submission" date="2019-02" db="EMBL/GenBank/DDBJ databases">
        <authorList>
            <person name="Gruber-Vodicka R. H."/>
            <person name="Seah K. B. B."/>
        </authorList>
    </citation>
    <scope>NUCLEOTIDE SEQUENCE</scope>
    <source>
        <strain evidence="2">BECK_BZ125</strain>
    </source>
</reference>
<accession>A0A450Y9N2</accession>
<dbReference type="AlphaFoldDB" id="A0A450Y9N2"/>
<dbReference type="EMBL" id="CAADFT010000002">
    <property type="protein sequence ID" value="VFK38254.1"/>
    <property type="molecule type" value="Genomic_DNA"/>
</dbReference>
<protein>
    <submittedName>
        <fullName evidence="2">Uncharacterized protein</fullName>
    </submittedName>
</protein>
<sequence>MNMGPILMVSGNKRSGKRGSVGQDPPLISQLIISFTEETQGIIRIIGARQATTRERKDL</sequence>
<gene>
    <name evidence="2" type="ORF">BECKTC1821E_GA0114239_100218</name>
</gene>
<name>A0A450Y9N2_9GAMM</name>
<evidence type="ECO:0000256" key="1">
    <source>
        <dbReference type="SAM" id="MobiDB-lite"/>
    </source>
</evidence>